<feature type="domain" description="DEAD-box RNA helicase Q" evidence="14">
    <location>
        <begin position="2"/>
        <end position="30"/>
    </location>
</feature>
<dbReference type="FunFam" id="3.40.50.300:FF:000708">
    <property type="entry name" value="ATP-dependent RNA helicase DDX1"/>
    <property type="match status" value="1"/>
</dbReference>
<evidence type="ECO:0000259" key="12">
    <source>
        <dbReference type="PROSITE" id="PS51192"/>
    </source>
</evidence>
<keyword evidence="8 11" id="KW-0694">RNA-binding</keyword>
<dbReference type="InterPro" id="IPR011545">
    <property type="entry name" value="DEAD/DEAH_box_helicase_dom"/>
</dbReference>
<evidence type="ECO:0000256" key="9">
    <source>
        <dbReference type="ARBA" id="ARBA00047984"/>
    </source>
</evidence>
<comment type="domain">
    <text evidence="11">The helicase domain is involved in the stimulation of RELA transcriptional activity.</text>
</comment>
<dbReference type="PROSITE" id="PS51195">
    <property type="entry name" value="Q_MOTIF"/>
    <property type="match status" value="1"/>
</dbReference>
<dbReference type="GO" id="GO:0003724">
    <property type="term" value="F:RNA helicase activity"/>
    <property type="evidence" value="ECO:0007669"/>
    <property type="project" value="UniProtKB-EC"/>
</dbReference>
<accession>A0A1I8BXV6</accession>
<dbReference type="PANTHER" id="PTHR24031">
    <property type="entry name" value="RNA HELICASE"/>
    <property type="match status" value="1"/>
</dbReference>
<evidence type="ECO:0000313" key="15">
    <source>
        <dbReference type="Proteomes" id="UP000095281"/>
    </source>
</evidence>
<keyword evidence="15" id="KW-1185">Reference proteome</keyword>
<dbReference type="Pfam" id="PF00622">
    <property type="entry name" value="SPRY"/>
    <property type="match status" value="1"/>
</dbReference>
<dbReference type="OMA" id="KRQQVKF"/>
<protein>
    <recommendedName>
        <fullName evidence="11">ATP-dependent RNA helicase</fullName>
        <ecNumber evidence="11">3.6.4.13</ecNumber>
    </recommendedName>
</protein>
<dbReference type="InterPro" id="IPR014001">
    <property type="entry name" value="Helicase_ATP-bd"/>
</dbReference>
<keyword evidence="7 11" id="KW-0067">ATP-binding</keyword>
<dbReference type="SMART" id="SM00449">
    <property type="entry name" value="SPRY"/>
    <property type="match status" value="1"/>
</dbReference>
<dbReference type="Gene3D" id="2.60.120.920">
    <property type="match status" value="1"/>
</dbReference>
<dbReference type="GO" id="GO:0003723">
    <property type="term" value="F:RNA binding"/>
    <property type="evidence" value="ECO:0007669"/>
    <property type="project" value="UniProtKB-UniRule"/>
</dbReference>
<dbReference type="SMART" id="SM00490">
    <property type="entry name" value="HELICc"/>
    <property type="match status" value="1"/>
</dbReference>
<dbReference type="WBParaSite" id="MhA1_Contig797.frz3.gene3">
    <property type="protein sequence ID" value="MhA1_Contig797.frz3.gene3"/>
    <property type="gene ID" value="MhA1_Contig797.frz3.gene3"/>
</dbReference>
<evidence type="ECO:0000256" key="5">
    <source>
        <dbReference type="ARBA" id="ARBA00022806"/>
    </source>
</evidence>
<keyword evidence="2" id="KW-0540">Nuclease</keyword>
<dbReference type="GO" id="GO:0005524">
    <property type="term" value="F:ATP binding"/>
    <property type="evidence" value="ECO:0007669"/>
    <property type="project" value="UniProtKB-UniRule"/>
</dbReference>
<evidence type="ECO:0000256" key="11">
    <source>
        <dbReference type="RuleBase" id="RU365068"/>
    </source>
</evidence>
<feature type="short sequence motif" description="Q motif" evidence="10">
    <location>
        <begin position="2"/>
        <end position="30"/>
    </location>
</feature>
<comment type="similarity">
    <text evidence="1">Belongs to the DEAD box helicase family. DDX1 subfamily.</text>
</comment>
<dbReference type="InterPro" id="IPR043136">
    <property type="entry name" value="B30.2/SPRY_sf"/>
</dbReference>
<keyword evidence="5 11" id="KW-0347">Helicase</keyword>
<dbReference type="InterPro" id="IPR003877">
    <property type="entry name" value="SPRY_dom"/>
</dbReference>
<evidence type="ECO:0000256" key="3">
    <source>
        <dbReference type="ARBA" id="ARBA00022741"/>
    </source>
</evidence>
<dbReference type="Pfam" id="PF00270">
    <property type="entry name" value="DEAD"/>
    <property type="match status" value="2"/>
</dbReference>
<feature type="domain" description="Helicase ATP-binding" evidence="12">
    <location>
        <begin position="214"/>
        <end position="382"/>
    </location>
</feature>
<evidence type="ECO:0000259" key="13">
    <source>
        <dbReference type="PROSITE" id="PS51194"/>
    </source>
</evidence>
<evidence type="ECO:0000313" key="16">
    <source>
        <dbReference type="WBParaSite" id="MhA1_Contig797.frz3.gene3"/>
    </source>
</evidence>
<name>A0A1I8BXV6_MELHA</name>
<organism evidence="15 16">
    <name type="scientific">Meloidogyne hapla</name>
    <name type="common">Root-knot nematode worm</name>
    <dbReference type="NCBI Taxonomy" id="6305"/>
    <lineage>
        <taxon>Eukaryota</taxon>
        <taxon>Metazoa</taxon>
        <taxon>Ecdysozoa</taxon>
        <taxon>Nematoda</taxon>
        <taxon>Chromadorea</taxon>
        <taxon>Rhabditida</taxon>
        <taxon>Tylenchina</taxon>
        <taxon>Tylenchomorpha</taxon>
        <taxon>Tylenchoidea</taxon>
        <taxon>Meloidogynidae</taxon>
        <taxon>Meloidogyninae</taxon>
        <taxon>Meloidogyne</taxon>
    </lineage>
</organism>
<evidence type="ECO:0000256" key="1">
    <source>
        <dbReference type="ARBA" id="ARBA00008765"/>
    </source>
</evidence>
<dbReference type="Gene3D" id="3.40.50.300">
    <property type="entry name" value="P-loop containing nucleotide triphosphate hydrolases"/>
    <property type="match status" value="3"/>
</dbReference>
<comment type="function">
    <text evidence="11">RNA helicase.</text>
</comment>
<feature type="domain" description="Helicase C-terminal" evidence="13">
    <location>
        <begin position="417"/>
        <end position="611"/>
    </location>
</feature>
<dbReference type="SMART" id="SM00487">
    <property type="entry name" value="DEXDc"/>
    <property type="match status" value="1"/>
</dbReference>
<dbReference type="PROSITE" id="PS51192">
    <property type="entry name" value="HELICASE_ATP_BIND_1"/>
    <property type="match status" value="1"/>
</dbReference>
<reference evidence="16" key="1">
    <citation type="submission" date="2016-11" db="UniProtKB">
        <authorList>
            <consortium name="WormBaseParasite"/>
        </authorList>
    </citation>
    <scope>IDENTIFICATION</scope>
</reference>
<dbReference type="CDD" id="cd18787">
    <property type="entry name" value="SF2_C_DEAD"/>
    <property type="match status" value="1"/>
</dbReference>
<dbReference type="AlphaFoldDB" id="A0A1I8BXV6"/>
<dbReference type="InterPro" id="IPR027417">
    <property type="entry name" value="P-loop_NTPase"/>
</dbReference>
<evidence type="ECO:0000256" key="2">
    <source>
        <dbReference type="ARBA" id="ARBA00022722"/>
    </source>
</evidence>
<evidence type="ECO:0000256" key="7">
    <source>
        <dbReference type="ARBA" id="ARBA00022840"/>
    </source>
</evidence>
<dbReference type="Proteomes" id="UP000095281">
    <property type="component" value="Unplaced"/>
</dbReference>
<evidence type="ECO:0000256" key="4">
    <source>
        <dbReference type="ARBA" id="ARBA00022801"/>
    </source>
</evidence>
<dbReference type="Pfam" id="PF00271">
    <property type="entry name" value="Helicase_C"/>
    <property type="match status" value="1"/>
</dbReference>
<keyword evidence="4 11" id="KW-0378">Hydrolase</keyword>
<evidence type="ECO:0000256" key="8">
    <source>
        <dbReference type="ARBA" id="ARBA00022884"/>
    </source>
</evidence>
<dbReference type="EC" id="3.6.4.13" evidence="11"/>
<dbReference type="PROSITE" id="PS51194">
    <property type="entry name" value="HELICASE_CTER"/>
    <property type="match status" value="1"/>
</dbReference>
<evidence type="ECO:0000256" key="6">
    <source>
        <dbReference type="ARBA" id="ARBA00022839"/>
    </source>
</evidence>
<dbReference type="InterPro" id="IPR001650">
    <property type="entry name" value="Helicase_C-like"/>
</dbReference>
<dbReference type="SUPFAM" id="SSF49899">
    <property type="entry name" value="Concanavalin A-like lectins/glucanases"/>
    <property type="match status" value="1"/>
</dbReference>
<dbReference type="GO" id="GO:0004527">
    <property type="term" value="F:exonuclease activity"/>
    <property type="evidence" value="ECO:0007669"/>
    <property type="project" value="UniProtKB-KW"/>
</dbReference>
<keyword evidence="3 11" id="KW-0547">Nucleotide-binding</keyword>
<evidence type="ECO:0000256" key="10">
    <source>
        <dbReference type="PROSITE-ProRule" id="PRU00552"/>
    </source>
</evidence>
<keyword evidence="6" id="KW-0269">Exonuclease</keyword>
<dbReference type="InterPro" id="IPR013320">
    <property type="entry name" value="ConA-like_dom_sf"/>
</dbReference>
<dbReference type="InterPro" id="IPR014014">
    <property type="entry name" value="RNA_helicase_DEAD_Q_motif"/>
</dbReference>
<proteinExistence type="inferred from homology"/>
<comment type="catalytic activity">
    <reaction evidence="9 11">
        <text>ATP + H2O = ADP + phosphate + H(+)</text>
        <dbReference type="Rhea" id="RHEA:13065"/>
        <dbReference type="ChEBI" id="CHEBI:15377"/>
        <dbReference type="ChEBI" id="CHEBI:15378"/>
        <dbReference type="ChEBI" id="CHEBI:30616"/>
        <dbReference type="ChEBI" id="CHEBI:43474"/>
        <dbReference type="ChEBI" id="CHEBI:456216"/>
        <dbReference type="EC" id="3.6.4.13"/>
    </reaction>
</comment>
<sequence length="663" mass="73125">MTAFEELGVLPEIGKALDELEWTLPTDIQSEAIPAILGGGDACMAAETGSGKTGAFCIPILQIVFESMQPKVSRASHGTQGTQDSWRMSIHDRDHNLGVDQSGLICESNHPKLWSGVRATRGVKSSGTDDQGFGFGGTGKKSNAGKFDDYGESFTLNDVIGCYLDLEVGRIHWAKNGKEFPSAYSLRGEFVKAGLCPAVVIKDFIALCRAVPAFQVESPLESKKCDTAEEMEKRKPNQPLCLVVEPTKELAQQTYTQIDKFMKYLDKPKIKNVPAVSGINMGEQIDLINSGCDILTCTPGRIRSLVQEGRVDLSHIRFFVLDEADSLLGGQSDSAQIIFELHNQIPKYGPSGQRLQMIVCSATLHNMAVQKLAVVCLIDSREDKSWIRLRSQPNKSIQTDGIHSNDQIRPGTDVPETLSEGVKVLKAEYVLRAINAHKMDQCIIFCRTKLDCDNLEKFLAPRGHPCVCLHSDRSPDERTRNLKLFKEKKAKFLICTDVAARGLDVSGIPYVINVTLPPAEEKANYVHRIGRVGRAERMGLAISLVSAFPEKVWYHQCKSRGANCSNTRLVTQGGCAKWFDEINYLGEIEEHLGVTINRVGPDMAVPVDEYDGKVVYGAKRTDEGGPQFGHAVELKGILGELGNLEREVQWSYLKLLKSSQTIK</sequence>
<dbReference type="SUPFAM" id="SSF52540">
    <property type="entry name" value="P-loop containing nucleoside triphosphate hydrolases"/>
    <property type="match status" value="2"/>
</dbReference>
<evidence type="ECO:0000259" key="14">
    <source>
        <dbReference type="PROSITE" id="PS51195"/>
    </source>
</evidence>